<name>A0A072TIS4_MEDTR</name>
<evidence type="ECO:0000313" key="2">
    <source>
        <dbReference type="EnsemblPlants" id="KEH17116"/>
    </source>
</evidence>
<evidence type="ECO:0000313" key="3">
    <source>
        <dbReference type="Proteomes" id="UP000002051"/>
    </source>
</evidence>
<organism evidence="1 3">
    <name type="scientific">Medicago truncatula</name>
    <name type="common">Barrel medic</name>
    <name type="synonym">Medicago tribuloides</name>
    <dbReference type="NCBI Taxonomy" id="3880"/>
    <lineage>
        <taxon>Eukaryota</taxon>
        <taxon>Viridiplantae</taxon>
        <taxon>Streptophyta</taxon>
        <taxon>Embryophyta</taxon>
        <taxon>Tracheophyta</taxon>
        <taxon>Spermatophyta</taxon>
        <taxon>Magnoliopsida</taxon>
        <taxon>eudicotyledons</taxon>
        <taxon>Gunneridae</taxon>
        <taxon>Pentapetalae</taxon>
        <taxon>rosids</taxon>
        <taxon>fabids</taxon>
        <taxon>Fabales</taxon>
        <taxon>Fabaceae</taxon>
        <taxon>Papilionoideae</taxon>
        <taxon>50 kb inversion clade</taxon>
        <taxon>NPAAA clade</taxon>
        <taxon>Hologalegina</taxon>
        <taxon>IRL clade</taxon>
        <taxon>Trifolieae</taxon>
        <taxon>Medicago</taxon>
    </lineage>
</organism>
<keyword evidence="3" id="KW-1185">Reference proteome</keyword>
<reference evidence="1 3" key="1">
    <citation type="journal article" date="2011" name="Nature">
        <title>The Medicago genome provides insight into the evolution of rhizobial symbioses.</title>
        <authorList>
            <person name="Young N.D."/>
            <person name="Debelle F."/>
            <person name="Oldroyd G.E."/>
            <person name="Geurts R."/>
            <person name="Cannon S.B."/>
            <person name="Udvardi M.K."/>
            <person name="Benedito V.A."/>
            <person name="Mayer K.F."/>
            <person name="Gouzy J."/>
            <person name="Schoof H."/>
            <person name="Van de Peer Y."/>
            <person name="Proost S."/>
            <person name="Cook D.R."/>
            <person name="Meyers B.C."/>
            <person name="Spannagl M."/>
            <person name="Cheung F."/>
            <person name="De Mita S."/>
            <person name="Krishnakumar V."/>
            <person name="Gundlach H."/>
            <person name="Zhou S."/>
            <person name="Mudge J."/>
            <person name="Bharti A.K."/>
            <person name="Murray J.D."/>
            <person name="Naoumkina M.A."/>
            <person name="Rosen B."/>
            <person name="Silverstein K.A."/>
            <person name="Tang H."/>
            <person name="Rombauts S."/>
            <person name="Zhao P.X."/>
            <person name="Zhou P."/>
            <person name="Barbe V."/>
            <person name="Bardou P."/>
            <person name="Bechner M."/>
            <person name="Bellec A."/>
            <person name="Berger A."/>
            <person name="Berges H."/>
            <person name="Bidwell S."/>
            <person name="Bisseling T."/>
            <person name="Choisne N."/>
            <person name="Couloux A."/>
            <person name="Denny R."/>
            <person name="Deshpande S."/>
            <person name="Dai X."/>
            <person name="Doyle J.J."/>
            <person name="Dudez A.M."/>
            <person name="Farmer A.D."/>
            <person name="Fouteau S."/>
            <person name="Franken C."/>
            <person name="Gibelin C."/>
            <person name="Gish J."/>
            <person name="Goldstein S."/>
            <person name="Gonzalez A.J."/>
            <person name="Green P.J."/>
            <person name="Hallab A."/>
            <person name="Hartog M."/>
            <person name="Hua A."/>
            <person name="Humphray S.J."/>
            <person name="Jeong D.H."/>
            <person name="Jing Y."/>
            <person name="Jocker A."/>
            <person name="Kenton S.M."/>
            <person name="Kim D.J."/>
            <person name="Klee K."/>
            <person name="Lai H."/>
            <person name="Lang C."/>
            <person name="Lin S."/>
            <person name="Macmil S.L."/>
            <person name="Magdelenat G."/>
            <person name="Matthews L."/>
            <person name="McCorrison J."/>
            <person name="Monaghan E.L."/>
            <person name="Mun J.H."/>
            <person name="Najar F.Z."/>
            <person name="Nicholson C."/>
            <person name="Noirot C."/>
            <person name="O'Bleness M."/>
            <person name="Paule C.R."/>
            <person name="Poulain J."/>
            <person name="Prion F."/>
            <person name="Qin B."/>
            <person name="Qu C."/>
            <person name="Retzel E.F."/>
            <person name="Riddle C."/>
            <person name="Sallet E."/>
            <person name="Samain S."/>
            <person name="Samson N."/>
            <person name="Sanders I."/>
            <person name="Saurat O."/>
            <person name="Scarpelli C."/>
            <person name="Schiex T."/>
            <person name="Segurens B."/>
            <person name="Severin A.J."/>
            <person name="Sherrier D.J."/>
            <person name="Shi R."/>
            <person name="Sims S."/>
            <person name="Singer S.R."/>
            <person name="Sinharoy S."/>
            <person name="Sterck L."/>
            <person name="Viollet A."/>
            <person name="Wang B.B."/>
            <person name="Wang K."/>
            <person name="Wang M."/>
            <person name="Wang X."/>
            <person name="Warfsmann J."/>
            <person name="Weissenbach J."/>
            <person name="White D.D."/>
            <person name="White J.D."/>
            <person name="Wiley G.B."/>
            <person name="Wincker P."/>
            <person name="Xing Y."/>
            <person name="Yang L."/>
            <person name="Yao Z."/>
            <person name="Ying F."/>
            <person name="Zhai J."/>
            <person name="Zhou L."/>
            <person name="Zuber A."/>
            <person name="Denarie J."/>
            <person name="Dixon R.A."/>
            <person name="May G.D."/>
            <person name="Schwartz D.C."/>
            <person name="Rogers J."/>
            <person name="Quetier F."/>
            <person name="Town C.D."/>
            <person name="Roe B.A."/>
        </authorList>
    </citation>
    <scope>NUCLEOTIDE SEQUENCE [LARGE SCALE GENOMIC DNA]</scope>
    <source>
        <strain evidence="1">A17</strain>
        <strain evidence="2 3">cv. Jemalong A17</strain>
    </source>
</reference>
<protein>
    <submittedName>
        <fullName evidence="1 2">Uncharacterized protein</fullName>
    </submittedName>
</protein>
<sequence>MRISEILVSVRELLSGCVNLFVHQGVDSTNYQLEVHGYRKGILSMRMDEKIPQTQSSTAGQAGFRNKTRSGGIRNKLMLRFGNCRSLSKNSTLNSLQIGYKFRTIRNRNEFGKHVRNLVNSAGFCLRVLGLGFAKMVLCIAGTSFEMFGVKIRVLHFRTRRNSLLAIYLANSKISQKKLTIGEMGLPSHFANWLVDS</sequence>
<accession>A0A072TIS4</accession>
<dbReference type="AlphaFoldDB" id="A0A072TIS4"/>
<gene>
    <name evidence="1" type="ORF">MTR_0042s0030</name>
</gene>
<proteinExistence type="predicted"/>
<dbReference type="EnsemblPlants" id="KEH17116">
    <property type="protein sequence ID" value="KEH17116"/>
    <property type="gene ID" value="MTR_0042s0030"/>
</dbReference>
<evidence type="ECO:0000313" key="1">
    <source>
        <dbReference type="EMBL" id="KEH17116.1"/>
    </source>
</evidence>
<dbReference type="EMBL" id="KL402767">
    <property type="protein sequence ID" value="KEH17116.1"/>
    <property type="molecule type" value="Genomic_DNA"/>
</dbReference>
<dbReference type="Proteomes" id="UP000002051">
    <property type="component" value="Unassembled WGS sequence"/>
</dbReference>
<reference evidence="1 3" key="2">
    <citation type="journal article" date="2014" name="BMC Genomics">
        <title>An improved genome release (version Mt4.0) for the model legume Medicago truncatula.</title>
        <authorList>
            <person name="Tang H."/>
            <person name="Krishnakumar V."/>
            <person name="Bidwell S."/>
            <person name="Rosen B."/>
            <person name="Chan A."/>
            <person name="Zhou S."/>
            <person name="Gentzbittel L."/>
            <person name="Childs K.L."/>
            <person name="Yandell M."/>
            <person name="Gundlach H."/>
            <person name="Mayer K.F."/>
            <person name="Schwartz D.C."/>
            <person name="Town C.D."/>
        </authorList>
    </citation>
    <scope>GENOME REANNOTATION</scope>
    <source>
        <strain evidence="1">A17</strain>
        <strain evidence="2 3">cv. Jemalong A17</strain>
    </source>
</reference>
<reference evidence="2" key="3">
    <citation type="submission" date="2015-06" db="UniProtKB">
        <authorList>
            <consortium name="EnsemblPlants"/>
        </authorList>
    </citation>
    <scope>IDENTIFICATION</scope>
    <source>
        <strain evidence="2">cv. Jemalong A17</strain>
    </source>
</reference>
<dbReference type="HOGENOM" id="CLU_1386043_0_0_1"/>